<dbReference type="VEuPathDB" id="TriTrypDB:TcCL_Unassigned00288"/>
<feature type="domain" description="DUF3676" evidence="2">
    <location>
        <begin position="741"/>
        <end position="969"/>
    </location>
</feature>
<dbReference type="VEuPathDB" id="TriTrypDB:Tc_MARK_6610"/>
<evidence type="ECO:0000259" key="3">
    <source>
        <dbReference type="Pfam" id="PF13859"/>
    </source>
</evidence>
<dbReference type="Gene3D" id="2.120.10.10">
    <property type="match status" value="1"/>
</dbReference>
<protein>
    <submittedName>
        <fullName evidence="7">Putative trans-sialidase</fullName>
    </submittedName>
</protein>
<reference evidence="7 8" key="1">
    <citation type="journal article" date="2018" name="Microb. Genom.">
        <title>Expanding an expanded genome: long-read sequencing of Trypanosoma cruzi.</title>
        <authorList>
            <person name="Berna L."/>
            <person name="Rodriguez M."/>
            <person name="Chiribao M.L."/>
            <person name="Parodi-Talice A."/>
            <person name="Pita S."/>
            <person name="Rijo G."/>
            <person name="Alvarez-Valin F."/>
            <person name="Robello C."/>
        </authorList>
    </citation>
    <scope>NUCLEOTIDE SEQUENCE [LARGE SCALE GENOMIC DNA]</scope>
    <source>
        <strain evidence="7 8">TCC</strain>
    </source>
</reference>
<dbReference type="SUPFAM" id="SSF49899">
    <property type="entry name" value="Concanavalin A-like lectins/glucanases"/>
    <property type="match status" value="1"/>
</dbReference>
<name>A0A2V2VTW8_TRYCR</name>
<feature type="compositionally biased region" description="Polar residues" evidence="1">
    <location>
        <begin position="942"/>
        <end position="951"/>
    </location>
</feature>
<accession>A0A2V2VTW8</accession>
<dbReference type="VEuPathDB" id="TriTrypDB:BCY84_09098"/>
<dbReference type="EMBL" id="PRFC01000218">
    <property type="protein sequence ID" value="PWU99593.1"/>
    <property type="molecule type" value="Genomic_DNA"/>
</dbReference>
<evidence type="ECO:0000313" key="8">
    <source>
        <dbReference type="Proteomes" id="UP000246078"/>
    </source>
</evidence>
<dbReference type="InterPro" id="IPR013320">
    <property type="entry name" value="ConA-like_dom_sf"/>
</dbReference>
<dbReference type="InterPro" id="IPR021287">
    <property type="entry name" value="Trans-sialidase_CS"/>
</dbReference>
<feature type="region of interest" description="Disordered" evidence="1">
    <location>
        <begin position="726"/>
        <end position="1017"/>
    </location>
</feature>
<comment type="caution">
    <text evidence="7">The sequence shown here is derived from an EMBL/GenBank/DDBJ whole genome shotgun (WGS) entry which is preliminary data.</text>
</comment>
<evidence type="ECO:0000256" key="1">
    <source>
        <dbReference type="SAM" id="MobiDB-lite"/>
    </source>
</evidence>
<dbReference type="Gene3D" id="2.60.120.200">
    <property type="match status" value="1"/>
</dbReference>
<dbReference type="GO" id="GO:0004308">
    <property type="term" value="F:exo-alpha-sialidase activity"/>
    <property type="evidence" value="ECO:0007669"/>
    <property type="project" value="InterPro"/>
</dbReference>
<dbReference type="VEuPathDB" id="TriTrypDB:TcG_03458"/>
<dbReference type="InterPro" id="IPR011040">
    <property type="entry name" value="Sialidase"/>
</dbReference>
<dbReference type="VEuPathDB" id="TriTrypDB:TcCLB.506537.200"/>
<dbReference type="VEuPathDB" id="TriTrypDB:TcCLB.508903.110"/>
<dbReference type="PRINTS" id="PR01803">
    <property type="entry name" value="TCSIALIDASE"/>
</dbReference>
<dbReference type="VEuPathDB" id="TriTrypDB:TcCLB.508627.40"/>
<evidence type="ECO:0000313" key="7">
    <source>
        <dbReference type="EMBL" id="PWU99594.1"/>
    </source>
</evidence>
<dbReference type="VEuPathDB" id="TriTrypDB:C4B63_53g214"/>
<dbReference type="Pfam" id="PF22925">
    <property type="entry name" value="TS_C"/>
    <property type="match status" value="1"/>
</dbReference>
<feature type="compositionally biased region" description="Polar residues" evidence="1">
    <location>
        <begin position="810"/>
        <end position="846"/>
    </location>
</feature>
<dbReference type="Proteomes" id="UP000246078">
    <property type="component" value="Unassembled WGS sequence"/>
</dbReference>
<dbReference type="AlphaFoldDB" id="A0A2V2VTW8"/>
<gene>
    <name evidence="5" type="ORF">C3747_218g38</name>
    <name evidence="6" type="ORF">C3747_218g39</name>
    <name evidence="7" type="ORF">C3747_218g42</name>
</gene>
<dbReference type="InterPro" id="IPR055239">
    <property type="entry name" value="TS_C"/>
</dbReference>
<sequence length="1060" mass="114500">MLSRVAAVMAPRTHNRRRVTGSSGRRREGGESEPQRLNMSRRVFTSAVLLLLVVMMCFGTGEAATAGGGKSSIAINPFTGTKRIDATWQDVGINTESASLRVPSLVEVQGHVFAIAEARCKDEDKCSDVSFTGIASKYLGLNGDSGSTEISTADASIFGADPLKEGSEGIGARNSITRPTTLVLGESVYVLLGNYGHTKPQVEGTNERGLLLVKGTVAEENGKKKIRWNETHVVKPEPKGYSHSLTEFLGGGGSGAVMRDGALVFPMQAKNKDGTSVLLSMRLPKSGNKWELSSETPGNGCRDPTLVKWKENEEDERLFMMAHCAGGYYDVYRSISDGVNWYDHLKPITRVWGNSHNRKGYGVKSGFTTAIIEEKEVMLITAPVYPKEDNEGGKGRLHLWVTDNARVYDVGPVSREDDDAAASSLLMKEKNNKELISLYENKKDGSYNLVALRLTEKLERIKEVVKTWKDLDGALQSCSSVSSGTVDLPKKGMCNGTVPTDGLVGFLSGKFSENKWRDEYLGVNATVKNGERRVPNGLTLKGPGSWAVWPVGDMGQTVPYYFANNEFTLVATVSIHEVPQSGSIPLMGVRMNDTSSTVLFGLSYTHEKKWLAISENSGNMEDVDEWEDPGNVEAVDVWEPNRTYQVVLQMDHHYCTVFVDGEEIHHKRYDESLFNSHRISHFYIGGDSKHQSATGGHVTVTNVMLYNEELSEDDLDELKTSKVNIPSLGVEKQPTEQAANTGALVASESNSEESATSHEELTGDDSDEQAEENVPNLVPAAPPSTVAAGSSVPETATAAESAENSRQEDNAQLSEVETSQQATLNEDNKSMQQNSGVQPQYPQSAELTEFTDFETSSESNDTEQPVEDGEADDGSGGSTSPVASSSDMETVAPPADGEHQVRQITEPSAENDDVRSTGTGTTGAEESLSLEAGGSDSERTMNSDSSLTPSKSDAEPTTAEDTDNISRTEKAEFTVENGEEVPQTVDTAPGNKSTTPGETEIPSESNATKGAARHSDNDTFTGEIAELLSMGLNRDSTVHGYVSRVLLLLLLGLWGTAALC</sequence>
<dbReference type="EMBL" id="PRFC01000218">
    <property type="protein sequence ID" value="PWU99592.1"/>
    <property type="molecule type" value="Genomic_DNA"/>
</dbReference>
<dbReference type="VEuPathDB" id="TriTrypDB:TCSYLVIO_009051"/>
<dbReference type="VEuPathDB" id="TriTrypDB:TCSYLVIO_001229"/>
<proteinExistence type="predicted"/>
<dbReference type="VEuPathDB" id="TriTrypDB:TcBrA4_0141750"/>
<dbReference type="VEuPathDB" id="TriTrypDB:TcYC6_0131150"/>
<dbReference type="EMBL" id="PRFC01000218">
    <property type="protein sequence ID" value="PWU99594.1"/>
    <property type="molecule type" value="Genomic_DNA"/>
</dbReference>
<feature type="region of interest" description="Disordered" evidence="1">
    <location>
        <begin position="1"/>
        <end position="37"/>
    </location>
</feature>
<dbReference type="VEuPathDB" id="TriTrypDB:C3747_218g42"/>
<evidence type="ECO:0000313" key="5">
    <source>
        <dbReference type="EMBL" id="PWU99592.1"/>
    </source>
</evidence>
<dbReference type="Pfam" id="PF13859">
    <property type="entry name" value="BNR_3"/>
    <property type="match status" value="1"/>
</dbReference>
<dbReference type="Pfam" id="PF11052">
    <property type="entry name" value="Tr-sialidase_C"/>
    <property type="match status" value="1"/>
</dbReference>
<dbReference type="Pfam" id="PF12429">
    <property type="entry name" value="DUF3676"/>
    <property type="match status" value="1"/>
</dbReference>
<feature type="compositionally biased region" description="Basic and acidic residues" evidence="1">
    <location>
        <begin position="25"/>
        <end position="34"/>
    </location>
</feature>
<evidence type="ECO:0000313" key="6">
    <source>
        <dbReference type="EMBL" id="PWU99593.1"/>
    </source>
</evidence>
<feature type="compositionally biased region" description="Polar residues" evidence="1">
    <location>
        <begin position="984"/>
        <end position="1008"/>
    </location>
</feature>
<evidence type="ECO:0000259" key="4">
    <source>
        <dbReference type="Pfam" id="PF22925"/>
    </source>
</evidence>
<evidence type="ECO:0000259" key="2">
    <source>
        <dbReference type="Pfam" id="PF12429"/>
    </source>
</evidence>
<dbReference type="CDD" id="cd15482">
    <property type="entry name" value="Sialidase_non-viral"/>
    <property type="match status" value="1"/>
</dbReference>
<dbReference type="VEuPathDB" id="TriTrypDB:TCSYLVIO_000653"/>
<dbReference type="VEuPathDB" id="TriTrypDB:C3747_218g39"/>
<dbReference type="InterPro" id="IPR022144">
    <property type="entry name" value="DUF3676"/>
</dbReference>
<dbReference type="SUPFAM" id="SSF50939">
    <property type="entry name" value="Sialidases"/>
    <property type="match status" value="1"/>
</dbReference>
<feature type="domain" description="Trans-sialidase C-terminal" evidence="4">
    <location>
        <begin position="499"/>
        <end position="712"/>
    </location>
</feature>
<feature type="domain" description="Sialidase" evidence="3">
    <location>
        <begin position="102"/>
        <end position="440"/>
    </location>
</feature>
<dbReference type="VEuPathDB" id="TriTrypDB:C3747_218g38"/>
<feature type="compositionally biased region" description="Acidic residues" evidence="1">
    <location>
        <begin position="860"/>
        <end position="873"/>
    </location>
</feature>
<feature type="compositionally biased region" description="Acidic residues" evidence="1">
    <location>
        <begin position="762"/>
        <end position="771"/>
    </location>
</feature>
<organism evidence="7 8">
    <name type="scientific">Trypanosoma cruzi</name>
    <dbReference type="NCBI Taxonomy" id="5693"/>
    <lineage>
        <taxon>Eukaryota</taxon>
        <taxon>Discoba</taxon>
        <taxon>Euglenozoa</taxon>
        <taxon>Kinetoplastea</taxon>
        <taxon>Metakinetoplastina</taxon>
        <taxon>Trypanosomatida</taxon>
        <taxon>Trypanosomatidae</taxon>
        <taxon>Trypanosoma</taxon>
        <taxon>Schizotrypanum</taxon>
    </lineage>
</organism>
<dbReference type="InterPro" id="IPR008377">
    <property type="entry name" value="Sialidase_trypan"/>
</dbReference>
<dbReference type="InterPro" id="IPR036278">
    <property type="entry name" value="Sialidase_sf"/>
</dbReference>
<feature type="compositionally biased region" description="Basic and acidic residues" evidence="1">
    <location>
        <begin position="964"/>
        <end position="973"/>
    </location>
</feature>
<dbReference type="VEuPathDB" id="TriTrypDB:TCDM_10160"/>
<dbReference type="VEuPathDB" id="TriTrypDB:ECC02_010871"/>